<comment type="caution">
    <text evidence="1">The sequence shown here is derived from an EMBL/GenBank/DDBJ whole genome shotgun (WGS) entry which is preliminary data.</text>
</comment>
<dbReference type="GeneID" id="93301603"/>
<proteinExistence type="predicted"/>
<dbReference type="AlphaFoldDB" id="A0A1E3ANY4"/>
<dbReference type="Pfam" id="PF09962">
    <property type="entry name" value="DUF2196"/>
    <property type="match status" value="1"/>
</dbReference>
<dbReference type="EMBL" id="MCGI01000004">
    <property type="protein sequence ID" value="ODM10408.1"/>
    <property type="molecule type" value="Genomic_DNA"/>
</dbReference>
<sequence>MDSTIRNNIKIGQTVKVIQKQDQRTGKQTEGVVERILTNSANHPRGIKVKLEGGIVGRVCEIKG</sequence>
<accession>A0A1E3ANY4</accession>
<reference evidence="1 2" key="1">
    <citation type="submission" date="2016-07" db="EMBL/GenBank/DDBJ databases">
        <title>Characterization of isolates of Eisenbergiella tayi derived from blood cultures, using whole genome sequencing.</title>
        <authorList>
            <person name="Burdz T."/>
            <person name="Wiebe D."/>
            <person name="Huynh C."/>
            <person name="Bernard K."/>
        </authorList>
    </citation>
    <scope>NUCLEOTIDE SEQUENCE [LARGE SCALE GENOMIC DNA]</scope>
    <source>
        <strain evidence="1 2">NML 120489</strain>
    </source>
</reference>
<dbReference type="Proteomes" id="UP000095003">
    <property type="component" value="Unassembled WGS sequence"/>
</dbReference>
<dbReference type="NCBIfam" id="TIGR03833">
    <property type="entry name" value="YwbE family protein"/>
    <property type="match status" value="1"/>
</dbReference>
<evidence type="ECO:0000313" key="1">
    <source>
        <dbReference type="EMBL" id="ODM10408.1"/>
    </source>
</evidence>
<organism evidence="1 2">
    <name type="scientific">Eisenbergiella tayi</name>
    <dbReference type="NCBI Taxonomy" id="1432052"/>
    <lineage>
        <taxon>Bacteria</taxon>
        <taxon>Bacillati</taxon>
        <taxon>Bacillota</taxon>
        <taxon>Clostridia</taxon>
        <taxon>Lachnospirales</taxon>
        <taxon>Lachnospiraceae</taxon>
        <taxon>Eisenbergiella</taxon>
    </lineage>
</organism>
<dbReference type="InterPro" id="IPR019240">
    <property type="entry name" value="DUF2196"/>
</dbReference>
<dbReference type="PATRIC" id="fig|1432052.3.peg.5298"/>
<dbReference type="PANTHER" id="PTHR40069">
    <property type="entry name" value="YWBE PROTEIN"/>
    <property type="match status" value="1"/>
</dbReference>
<dbReference type="RefSeq" id="WP_069158558.1">
    <property type="nucleotide sequence ID" value="NZ_JBKXXQ010000028.1"/>
</dbReference>
<evidence type="ECO:0008006" key="3">
    <source>
        <dbReference type="Google" id="ProtNLM"/>
    </source>
</evidence>
<evidence type="ECO:0000313" key="2">
    <source>
        <dbReference type="Proteomes" id="UP000095003"/>
    </source>
</evidence>
<gene>
    <name evidence="1" type="ORF">BEH84_04780</name>
</gene>
<protein>
    <recommendedName>
        <fullName evidence="3">YwbE family protein</fullName>
    </recommendedName>
</protein>
<dbReference type="PANTHER" id="PTHR40069:SF1">
    <property type="entry name" value="YWBE PROTEIN"/>
    <property type="match status" value="1"/>
</dbReference>
<name>A0A1E3ANY4_9FIRM</name>